<reference evidence="2 3" key="1">
    <citation type="submission" date="2016-10" db="EMBL/GenBank/DDBJ databases">
        <title>The Draft Genome Sequence of Actinokineospora bangkokensis 44EHWT reveals the biosynthetic pathway of antifungal compounds Thailandins with unusual extender unit butylmalonyl-CoA.</title>
        <authorList>
            <person name="Greule A."/>
            <person name="Intra B."/>
            <person name="Flemming S."/>
            <person name="Rommel M.G."/>
            <person name="Panbangred W."/>
            <person name="Bechthold A."/>
        </authorList>
    </citation>
    <scope>NUCLEOTIDE SEQUENCE [LARGE SCALE GENOMIC DNA]</scope>
    <source>
        <strain evidence="2 3">44EHW</strain>
    </source>
</reference>
<keyword evidence="1" id="KW-1133">Transmembrane helix</keyword>
<gene>
    <name evidence="2" type="ORF">BJP25_20890</name>
</gene>
<dbReference type="Proteomes" id="UP000186040">
    <property type="component" value="Unassembled WGS sequence"/>
</dbReference>
<evidence type="ECO:0000313" key="3">
    <source>
        <dbReference type="Proteomes" id="UP000186040"/>
    </source>
</evidence>
<dbReference type="RefSeq" id="WP_075975668.1">
    <property type="nucleotide sequence ID" value="NZ_MKQR01000016.1"/>
</dbReference>
<sequence>MTAIAFDLASPLPLHPLTFHTEDAAGGEVTIGRADTGEFGVFPADGAALLARIAEGGPLGEAVDWYERTYGETVDIAEFVEVLDEFGMVVRAGETAAAAAPVRWRRLGAALFSPVAWVAYAAVVVASVVVMVRSPELAPRYSHIFFVPSLVVVQLFALFGQVPLILVHEGFHALAGRRLGIPSSLGIGRRLIFVVFETSLDGLVAVPRRQRYLPILAGMVADAVCVGGLTLLAAAVRDPATGDAGLLGRICLALAFFTLMRLVWQFYFFLRTDLYYLICTALGCVDLHAVAFALLRAKLDRLRGRATRVDESDWHPRDREVARWYAWLLVAGYGFVLASIAWAIVPAVVLTLDIVVDRVAGDPGALGLLDAVVFLVLTFGQFVLAGVLARRERRTRPA</sequence>
<keyword evidence="1" id="KW-0812">Transmembrane</keyword>
<feature type="transmembrane region" description="Helical" evidence="1">
    <location>
        <begin position="246"/>
        <end position="268"/>
    </location>
</feature>
<name>A0A1Q9LKK7_9PSEU</name>
<keyword evidence="3" id="KW-1185">Reference proteome</keyword>
<feature type="transmembrane region" description="Helical" evidence="1">
    <location>
        <begin position="111"/>
        <end position="132"/>
    </location>
</feature>
<feature type="transmembrane region" description="Helical" evidence="1">
    <location>
        <begin position="324"/>
        <end position="345"/>
    </location>
</feature>
<accession>A0A1Q9LKK7</accession>
<keyword evidence="1" id="KW-0472">Membrane</keyword>
<feature type="transmembrane region" description="Helical" evidence="1">
    <location>
        <begin position="212"/>
        <end position="234"/>
    </location>
</feature>
<organism evidence="2 3">
    <name type="scientific">Actinokineospora bangkokensis</name>
    <dbReference type="NCBI Taxonomy" id="1193682"/>
    <lineage>
        <taxon>Bacteria</taxon>
        <taxon>Bacillati</taxon>
        <taxon>Actinomycetota</taxon>
        <taxon>Actinomycetes</taxon>
        <taxon>Pseudonocardiales</taxon>
        <taxon>Pseudonocardiaceae</taxon>
        <taxon>Actinokineospora</taxon>
    </lineage>
</organism>
<dbReference type="STRING" id="1193682.BJP25_20890"/>
<proteinExistence type="predicted"/>
<feature type="transmembrane region" description="Helical" evidence="1">
    <location>
        <begin position="274"/>
        <end position="295"/>
    </location>
</feature>
<evidence type="ECO:0008006" key="4">
    <source>
        <dbReference type="Google" id="ProtNLM"/>
    </source>
</evidence>
<dbReference type="OrthoDB" id="4515621at2"/>
<comment type="caution">
    <text evidence="2">The sequence shown here is derived from an EMBL/GenBank/DDBJ whole genome shotgun (WGS) entry which is preliminary data.</text>
</comment>
<feature type="transmembrane region" description="Helical" evidence="1">
    <location>
        <begin position="144"/>
        <end position="166"/>
    </location>
</feature>
<evidence type="ECO:0000256" key="1">
    <source>
        <dbReference type="SAM" id="Phobius"/>
    </source>
</evidence>
<protein>
    <recommendedName>
        <fullName evidence="4">PqqD family protein</fullName>
    </recommendedName>
</protein>
<dbReference type="EMBL" id="MKQR01000016">
    <property type="protein sequence ID" value="OLR92525.1"/>
    <property type="molecule type" value="Genomic_DNA"/>
</dbReference>
<feature type="transmembrane region" description="Helical" evidence="1">
    <location>
        <begin position="365"/>
        <end position="389"/>
    </location>
</feature>
<evidence type="ECO:0000313" key="2">
    <source>
        <dbReference type="EMBL" id="OLR92525.1"/>
    </source>
</evidence>
<dbReference type="AlphaFoldDB" id="A0A1Q9LKK7"/>